<evidence type="ECO:0000256" key="1">
    <source>
        <dbReference type="RuleBase" id="RU363045"/>
    </source>
</evidence>
<comment type="subcellular location">
    <subcellularLocation>
        <location evidence="1">Mitochondrion</location>
    </subcellularLocation>
</comment>
<feature type="compositionally biased region" description="Pro residues" evidence="2">
    <location>
        <begin position="108"/>
        <end position="121"/>
    </location>
</feature>
<evidence type="ECO:0000256" key="2">
    <source>
        <dbReference type="SAM" id="MobiDB-lite"/>
    </source>
</evidence>
<name>A0A8E5HIJ2_USTVR</name>
<reference evidence="3" key="1">
    <citation type="submission" date="2020-03" db="EMBL/GenBank/DDBJ databases">
        <title>A mixture of massive structural variations and highly conserved coding sequences in Ustilaginoidea virens genome.</title>
        <authorList>
            <person name="Zhang K."/>
            <person name="Zhao Z."/>
            <person name="Zhang Z."/>
            <person name="Li Y."/>
            <person name="Hsiang T."/>
            <person name="Sun W."/>
        </authorList>
    </citation>
    <scope>NUCLEOTIDE SEQUENCE</scope>
    <source>
        <strain evidence="3">UV-8b</strain>
    </source>
</reference>
<dbReference type="Pfam" id="PF01987">
    <property type="entry name" value="AIM24"/>
    <property type="match status" value="1"/>
</dbReference>
<dbReference type="Proteomes" id="UP000027002">
    <property type="component" value="Chromosome 1"/>
</dbReference>
<feature type="region of interest" description="Disordered" evidence="2">
    <location>
        <begin position="1"/>
        <end position="210"/>
    </location>
</feature>
<keyword evidence="1" id="KW-0496">Mitochondrion</keyword>
<dbReference type="EMBL" id="CP072753">
    <property type="protein sequence ID" value="QUC16075.1"/>
    <property type="molecule type" value="Genomic_DNA"/>
</dbReference>
<dbReference type="KEGG" id="uvi:66061094"/>
<proteinExistence type="inferred from homology"/>
<dbReference type="SUPFAM" id="SSF51219">
    <property type="entry name" value="TRAP-like"/>
    <property type="match status" value="1"/>
</dbReference>
<organism evidence="3 4">
    <name type="scientific">Ustilaginoidea virens</name>
    <name type="common">Rice false smut fungus</name>
    <name type="synonym">Villosiclava virens</name>
    <dbReference type="NCBI Taxonomy" id="1159556"/>
    <lineage>
        <taxon>Eukaryota</taxon>
        <taxon>Fungi</taxon>
        <taxon>Dikarya</taxon>
        <taxon>Ascomycota</taxon>
        <taxon>Pezizomycotina</taxon>
        <taxon>Sordariomycetes</taxon>
        <taxon>Hypocreomycetidae</taxon>
        <taxon>Hypocreales</taxon>
        <taxon>Clavicipitaceae</taxon>
        <taxon>Ustilaginoidea</taxon>
    </lineage>
</organism>
<evidence type="ECO:0000313" key="3">
    <source>
        <dbReference type="EMBL" id="QUC16075.1"/>
    </source>
</evidence>
<dbReference type="AlphaFoldDB" id="A0A8E5HIJ2"/>
<dbReference type="GO" id="GO:0005739">
    <property type="term" value="C:mitochondrion"/>
    <property type="evidence" value="ECO:0007669"/>
    <property type="project" value="UniProtKB-SubCell"/>
</dbReference>
<keyword evidence="4" id="KW-1185">Reference proteome</keyword>
<dbReference type="InterPro" id="IPR036983">
    <property type="entry name" value="AIM24_sf"/>
</dbReference>
<dbReference type="InterPro" id="IPR016031">
    <property type="entry name" value="Trp_RNA-bd_attenuator-like_dom"/>
</dbReference>
<gene>
    <name evidence="3" type="ORF">UV8b_00316</name>
</gene>
<feature type="compositionally biased region" description="Low complexity" evidence="2">
    <location>
        <begin position="95"/>
        <end position="107"/>
    </location>
</feature>
<protein>
    <recommendedName>
        <fullName evidence="1">Altered inheritance of mitochondria protein 24, mitochondrial</fullName>
    </recommendedName>
</protein>
<dbReference type="OrthoDB" id="1705416at2759"/>
<dbReference type="PANTHER" id="PTHR43657:SF1">
    <property type="entry name" value="ALTERED INHERITANCE OF MITOCHONDRIA PROTEIN 24, MITOCHONDRIAL"/>
    <property type="match status" value="1"/>
</dbReference>
<dbReference type="NCBIfam" id="TIGR00266">
    <property type="entry name" value="TIGR00266 family protein"/>
    <property type="match status" value="1"/>
</dbReference>
<dbReference type="PANTHER" id="PTHR43657">
    <property type="entry name" value="TRYPTOPHAN RNA-BINDING ATTENUATOR PROTEIN-LIKE PROTEIN"/>
    <property type="match status" value="1"/>
</dbReference>
<feature type="compositionally biased region" description="Pro residues" evidence="2">
    <location>
        <begin position="136"/>
        <end position="146"/>
    </location>
</feature>
<accession>A0A8E5HIJ2</accession>
<dbReference type="GeneID" id="66061094"/>
<dbReference type="Gene3D" id="3.60.160.10">
    <property type="entry name" value="Mitochondrial biogenesis AIM24"/>
    <property type="match status" value="1"/>
</dbReference>
<feature type="compositionally biased region" description="Low complexity" evidence="2">
    <location>
        <begin position="122"/>
        <end position="135"/>
    </location>
</feature>
<evidence type="ECO:0000313" key="4">
    <source>
        <dbReference type="Proteomes" id="UP000027002"/>
    </source>
</evidence>
<dbReference type="RefSeq" id="XP_042993748.1">
    <property type="nucleotide sequence ID" value="XM_043137814.1"/>
</dbReference>
<dbReference type="InterPro" id="IPR002838">
    <property type="entry name" value="AIM24"/>
</dbReference>
<sequence>MSAQQQQFYPPPPGSGSVEQHHGHQQYSAPPPQQQHQKQYPPPPTSPPANRTQFYPPPPPSSQGPLGQPMQYHPPPTQPSSGQQVHYPPPPQQTPSPQLTQHTAAQQFPPPPPPPPPPQTPPHQSHQQIMAQQYPASPPPSLPPAAHPQQQQSPLVMRPASISEPSKRPEQPHFEPPPSFPDAEAPYLPEKDGQQEPLPNTSDAANLASGAPPAGTFVGAGAVVDDVGTFNGGSYRISHRDSNTILTIQLAIGCPLQAKPGAMIAMSSTMQLRGEVKFSVKKMIAGAEMSSSRYVGPGELLLAPPMLGDITSIRMTGQESWVVGHDAFLAATQGVVKEHKRQGLGKAFFSGEGLWVYRMSGTGIMWITSFGAIIRKDLVDGEKYIVDNGHLVAWNTKYVLERVASGGIISNIASAEGLVCKFTGPGSVFIQTRNPKAFTAYMGGQAVQG</sequence>
<comment type="similarity">
    <text evidence="1">Belongs to the AIM24 family.</text>
</comment>